<keyword evidence="2" id="KW-0547">Nucleotide-binding</keyword>
<dbReference type="Proteomes" id="UP000198640">
    <property type="component" value="Unassembled WGS sequence"/>
</dbReference>
<keyword evidence="6" id="KW-1185">Reference proteome</keyword>
<dbReference type="AlphaFoldDB" id="A0A1H3C5A5"/>
<dbReference type="PANTHER" id="PTHR13504:SF38">
    <property type="entry name" value="FIDO DOMAIN-CONTAINING PROTEIN"/>
    <property type="match status" value="1"/>
</dbReference>
<dbReference type="Pfam" id="PF02661">
    <property type="entry name" value="Fic"/>
    <property type="match status" value="1"/>
</dbReference>
<feature type="binding site" evidence="2">
    <location>
        <begin position="186"/>
        <end position="193"/>
    </location>
    <ligand>
        <name>ATP</name>
        <dbReference type="ChEBI" id="CHEBI:30616"/>
    </ligand>
</feature>
<evidence type="ECO:0000259" key="4">
    <source>
        <dbReference type="PROSITE" id="PS51459"/>
    </source>
</evidence>
<dbReference type="STRING" id="44576.SAMN05421881_100272"/>
<feature type="site" description="Important for autoinhibition of adenylyltransferase activity" evidence="3">
    <location>
        <position position="59"/>
    </location>
</feature>
<dbReference type="RefSeq" id="WP_090411140.1">
    <property type="nucleotide sequence ID" value="NZ_FNOY01000002.1"/>
</dbReference>
<protein>
    <submittedName>
        <fullName evidence="5">Fic family protein</fullName>
    </submittedName>
</protein>
<accession>A0A1H3C5A5</accession>
<evidence type="ECO:0000256" key="1">
    <source>
        <dbReference type="PIRSR" id="PIRSR640198-1"/>
    </source>
</evidence>
<dbReference type="PROSITE" id="PS51459">
    <property type="entry name" value="FIDO"/>
    <property type="match status" value="1"/>
</dbReference>
<feature type="binding site" evidence="2">
    <location>
        <begin position="223"/>
        <end position="224"/>
    </location>
    <ligand>
        <name>ATP</name>
        <dbReference type="ChEBI" id="CHEBI:30616"/>
    </ligand>
</feature>
<feature type="domain" description="Fido" evidence="4">
    <location>
        <begin position="103"/>
        <end position="245"/>
    </location>
</feature>
<dbReference type="GO" id="GO:0005524">
    <property type="term" value="F:ATP binding"/>
    <property type="evidence" value="ECO:0007669"/>
    <property type="project" value="UniProtKB-KW"/>
</dbReference>
<dbReference type="EMBL" id="FNOY01000002">
    <property type="protein sequence ID" value="SDX49362.1"/>
    <property type="molecule type" value="Genomic_DNA"/>
</dbReference>
<name>A0A1H3C5A5_9PROT</name>
<evidence type="ECO:0000256" key="2">
    <source>
        <dbReference type="PIRSR" id="PIRSR640198-2"/>
    </source>
</evidence>
<dbReference type="InterPro" id="IPR049514">
    <property type="entry name" value="Fic-like_C"/>
</dbReference>
<dbReference type="InterPro" id="IPR003812">
    <property type="entry name" value="Fido"/>
</dbReference>
<dbReference type="Pfam" id="PF21247">
    <property type="entry name" value="Fic-like_C"/>
    <property type="match status" value="1"/>
</dbReference>
<dbReference type="Gene3D" id="1.10.3290.10">
    <property type="entry name" value="Fido-like domain"/>
    <property type="match status" value="1"/>
</dbReference>
<organism evidence="5 6">
    <name type="scientific">Nitrosomonas halophila</name>
    <dbReference type="NCBI Taxonomy" id="44576"/>
    <lineage>
        <taxon>Bacteria</taxon>
        <taxon>Pseudomonadati</taxon>
        <taxon>Pseudomonadota</taxon>
        <taxon>Betaproteobacteria</taxon>
        <taxon>Nitrosomonadales</taxon>
        <taxon>Nitrosomonadaceae</taxon>
        <taxon>Nitrosomonas</taxon>
    </lineage>
</organism>
<evidence type="ECO:0000313" key="5">
    <source>
        <dbReference type="EMBL" id="SDX49362.1"/>
    </source>
</evidence>
<proteinExistence type="predicted"/>
<dbReference type="PANTHER" id="PTHR13504">
    <property type="entry name" value="FIDO DOMAIN-CONTAINING PROTEIN DDB_G0283145"/>
    <property type="match status" value="1"/>
</dbReference>
<evidence type="ECO:0000313" key="6">
    <source>
        <dbReference type="Proteomes" id="UP000198640"/>
    </source>
</evidence>
<dbReference type="InterPro" id="IPR036597">
    <property type="entry name" value="Fido-like_dom_sf"/>
</dbReference>
<reference evidence="5 6" key="1">
    <citation type="submission" date="2016-10" db="EMBL/GenBank/DDBJ databases">
        <authorList>
            <person name="de Groot N.N."/>
        </authorList>
    </citation>
    <scope>NUCLEOTIDE SEQUENCE [LARGE SCALE GENOMIC DNA]</scope>
    <source>
        <strain evidence="5 6">Nm1</strain>
    </source>
</reference>
<dbReference type="OrthoDB" id="9813719at2"/>
<keyword evidence="2" id="KW-0067">ATP-binding</keyword>
<dbReference type="SUPFAM" id="SSF140931">
    <property type="entry name" value="Fic-like"/>
    <property type="match status" value="1"/>
</dbReference>
<gene>
    <name evidence="5" type="ORF">SAMN05421881_100272</name>
</gene>
<sequence length="342" mass="38832">MIKPPTYQPPYTITPTIVNLIAEISETIGRYSALAEQNLTPRLRRENRIRTIQASLAIENNTLTLEQVTAVIEGKRVLGHPREIQEVRNAFATYEAMKDWDASAEEDLLAAHELLMRGLVDETGHYRSGGVGIFQGEQLVHMAPPADRVPKLMAELLDWLATTHEHPLVASCVFHYEFEFIHPFADGNGRMGRLWQTLILRNWKPLLAYLPVETVIRDRQKDYYRVLAAADQQADATPFIEFMLNALRDAIHEAVLTDQVGDQASDQVAALIRAIGNGELGSNNLMQALGLSHRPTFRNNYLNPALRDEWIERTQPDSPRSPTQRYRLTGKGQRWLLNHVDK</sequence>
<dbReference type="InterPro" id="IPR040198">
    <property type="entry name" value="Fido_containing"/>
</dbReference>
<feature type="active site" evidence="1">
    <location>
        <position position="182"/>
    </location>
</feature>
<evidence type="ECO:0000256" key="3">
    <source>
        <dbReference type="PIRSR" id="PIRSR640198-3"/>
    </source>
</evidence>